<feature type="non-terminal residue" evidence="6">
    <location>
        <position position="1"/>
    </location>
</feature>
<evidence type="ECO:0000256" key="5">
    <source>
        <dbReference type="ARBA" id="ARBA00023315"/>
    </source>
</evidence>
<evidence type="ECO:0000256" key="2">
    <source>
        <dbReference type="ARBA" id="ARBA00022556"/>
    </source>
</evidence>
<keyword evidence="3 6" id="KW-0808">Transferase</keyword>
<reference evidence="6 7" key="1">
    <citation type="submission" date="2014-11" db="EMBL/GenBank/DDBJ databases">
        <title>Genomics and ecophysiology of heterotrophic nitrogen fixing bacteria isolated from estuarine surface water.</title>
        <authorList>
            <person name="Bentzon-Tilia M."/>
            <person name="Severin I."/>
            <person name="Hansen L.H."/>
            <person name="Riemann L."/>
        </authorList>
    </citation>
    <scope>NUCLEOTIDE SEQUENCE [LARGE SCALE GENOMIC DNA]</scope>
    <source>
        <strain evidence="6 7">BAL398</strain>
    </source>
</reference>
<dbReference type="Pfam" id="PF00132">
    <property type="entry name" value="Hexapep"/>
    <property type="match status" value="1"/>
</dbReference>
<keyword evidence="4" id="KW-0443">Lipid metabolism</keyword>
<dbReference type="InterPro" id="IPR011004">
    <property type="entry name" value="Trimer_LpxA-like_sf"/>
</dbReference>
<gene>
    <name evidence="6" type="ORF">OO17_23925</name>
</gene>
<evidence type="ECO:0000256" key="3">
    <source>
        <dbReference type="ARBA" id="ARBA00022679"/>
    </source>
</evidence>
<comment type="caution">
    <text evidence="6">The sequence shown here is derived from an EMBL/GenBank/DDBJ whole genome shotgun (WGS) entry which is preliminary data.</text>
</comment>
<evidence type="ECO:0000256" key="1">
    <source>
        <dbReference type="ARBA" id="ARBA00022516"/>
    </source>
</evidence>
<dbReference type="Proteomes" id="UP000032515">
    <property type="component" value="Unassembled WGS sequence"/>
</dbReference>
<dbReference type="Gene3D" id="2.160.10.10">
    <property type="entry name" value="Hexapeptide repeat proteins"/>
    <property type="match status" value="1"/>
</dbReference>
<dbReference type="InterPro" id="IPR001451">
    <property type="entry name" value="Hexapep"/>
</dbReference>
<dbReference type="GO" id="GO:0016020">
    <property type="term" value="C:membrane"/>
    <property type="evidence" value="ECO:0007669"/>
    <property type="project" value="GOC"/>
</dbReference>
<dbReference type="EMBL" id="JXXE01000544">
    <property type="protein sequence ID" value="KIZ37135.1"/>
    <property type="molecule type" value="Genomic_DNA"/>
</dbReference>
<dbReference type="PANTHER" id="PTHR43378">
    <property type="entry name" value="UDP-3-O-ACYLGLUCOSAMINE N-ACYLTRANSFERASE"/>
    <property type="match status" value="1"/>
</dbReference>
<name>A0A0D7E9F2_RHOPL</name>
<keyword evidence="2" id="KW-0441">Lipid A biosynthesis</keyword>
<evidence type="ECO:0000256" key="4">
    <source>
        <dbReference type="ARBA" id="ARBA00023098"/>
    </source>
</evidence>
<dbReference type="CDD" id="cd03352">
    <property type="entry name" value="LbH_LpxD"/>
    <property type="match status" value="1"/>
</dbReference>
<organism evidence="6 7">
    <name type="scientific">Rhodopseudomonas palustris</name>
    <dbReference type="NCBI Taxonomy" id="1076"/>
    <lineage>
        <taxon>Bacteria</taxon>
        <taxon>Pseudomonadati</taxon>
        <taxon>Pseudomonadota</taxon>
        <taxon>Alphaproteobacteria</taxon>
        <taxon>Hyphomicrobiales</taxon>
        <taxon>Nitrobacteraceae</taxon>
        <taxon>Rhodopseudomonas</taxon>
    </lineage>
</organism>
<protein>
    <submittedName>
        <fullName evidence="6">UDP-3-O-(3-hydroxymyristoyl) glucosamine N-acyltransferase</fullName>
    </submittedName>
</protein>
<proteinExistence type="predicted"/>
<dbReference type="NCBIfam" id="NF002060">
    <property type="entry name" value="PRK00892.1"/>
    <property type="match status" value="1"/>
</dbReference>
<accession>A0A0D7E9F2</accession>
<keyword evidence="5 6" id="KW-0012">Acyltransferase</keyword>
<dbReference type="GO" id="GO:0009245">
    <property type="term" value="P:lipid A biosynthetic process"/>
    <property type="evidence" value="ECO:0007669"/>
    <property type="project" value="UniProtKB-KW"/>
</dbReference>
<evidence type="ECO:0000313" key="7">
    <source>
        <dbReference type="Proteomes" id="UP000032515"/>
    </source>
</evidence>
<dbReference type="SUPFAM" id="SSF51161">
    <property type="entry name" value="Trimeric LpxA-like enzymes"/>
    <property type="match status" value="1"/>
</dbReference>
<evidence type="ECO:0000313" key="6">
    <source>
        <dbReference type="EMBL" id="KIZ37135.1"/>
    </source>
</evidence>
<dbReference type="PATRIC" id="fig|1076.23.peg.5722"/>
<dbReference type="InterPro" id="IPR007691">
    <property type="entry name" value="LpxD"/>
</dbReference>
<keyword evidence="1" id="KW-0444">Lipid biosynthesis</keyword>
<dbReference type="AlphaFoldDB" id="A0A0D7E9F2"/>
<dbReference type="RefSeq" id="WP_044416444.1">
    <property type="nucleotide sequence ID" value="NZ_JXXE01000544.1"/>
</dbReference>
<sequence>GDRVILHPGTQIGQDGFGYVSGASGHVKVPQVGMVVIHNDVEIGSGTRVDRGGIRDTVIGEGTKIDNLCQIGHNCVIGRYCIIVSQTGLSGSVTLEDFVVLGGRVAAIPHVTIGKGAKLAARASVMNDVPPGSVWGGFPAHSKRQWIKEIIAVQRLALDMPARAAAGESTEAPSPATPEV</sequence>
<dbReference type="GO" id="GO:0016410">
    <property type="term" value="F:N-acyltransferase activity"/>
    <property type="evidence" value="ECO:0007669"/>
    <property type="project" value="InterPro"/>
</dbReference>
<dbReference type="PANTHER" id="PTHR43378:SF2">
    <property type="entry name" value="UDP-3-O-ACYLGLUCOSAMINE N-ACYLTRANSFERASE 1, MITOCHONDRIAL-RELATED"/>
    <property type="match status" value="1"/>
</dbReference>
<dbReference type="OrthoDB" id="9784739at2"/>